<name>A0A820H089_9BILA</name>
<organism evidence="1 2">
    <name type="scientific">Adineta steineri</name>
    <dbReference type="NCBI Taxonomy" id="433720"/>
    <lineage>
        <taxon>Eukaryota</taxon>
        <taxon>Metazoa</taxon>
        <taxon>Spiralia</taxon>
        <taxon>Gnathifera</taxon>
        <taxon>Rotifera</taxon>
        <taxon>Eurotatoria</taxon>
        <taxon>Bdelloidea</taxon>
        <taxon>Adinetida</taxon>
        <taxon>Adinetidae</taxon>
        <taxon>Adineta</taxon>
    </lineage>
</organism>
<dbReference type="Proteomes" id="UP000663868">
    <property type="component" value="Unassembled WGS sequence"/>
</dbReference>
<dbReference type="EMBL" id="CAJOBB010013096">
    <property type="protein sequence ID" value="CAF4285639.1"/>
    <property type="molecule type" value="Genomic_DNA"/>
</dbReference>
<evidence type="ECO:0000313" key="1">
    <source>
        <dbReference type="EMBL" id="CAF4285639.1"/>
    </source>
</evidence>
<evidence type="ECO:0000313" key="2">
    <source>
        <dbReference type="Proteomes" id="UP000663868"/>
    </source>
</evidence>
<dbReference type="AlphaFoldDB" id="A0A820H089"/>
<protein>
    <submittedName>
        <fullName evidence="1">Uncharacterized protein</fullName>
    </submittedName>
</protein>
<gene>
    <name evidence="1" type="ORF">KXQ929_LOCUS44696</name>
</gene>
<reference evidence="1" key="1">
    <citation type="submission" date="2021-02" db="EMBL/GenBank/DDBJ databases">
        <authorList>
            <person name="Nowell W R."/>
        </authorList>
    </citation>
    <scope>NUCLEOTIDE SEQUENCE</scope>
</reference>
<feature type="non-terminal residue" evidence="1">
    <location>
        <position position="186"/>
    </location>
</feature>
<sequence length="186" mass="21746">MKNINIQTSFISNITNSQNFTISTKLLINETNKYNLSFTNSTLAYSNRTLETKIQCIGSLYNQSCLFKNLYYVDNTFAILIVKGSYLPEYSTQTDAFNLWPTKPNKREFDSYYHLQIFVRNITNPRRIPYVTLYFGQPWLHNIGHALFDGLYPAYVALIRFSPRHLHPFRILADIGECKDCWSEDV</sequence>
<accession>A0A820H089</accession>
<proteinExistence type="predicted"/>
<comment type="caution">
    <text evidence="1">The sequence shown here is derived from an EMBL/GenBank/DDBJ whole genome shotgun (WGS) entry which is preliminary data.</text>
</comment>